<dbReference type="PANTHER" id="PTHR37312">
    <property type="entry name" value="MEMBRANE-BOUND ACYLTRANSFERASE YKRP-RELATED"/>
    <property type="match status" value="1"/>
</dbReference>
<gene>
    <name evidence="3" type="ORF">SDC9_82519</name>
</gene>
<keyword evidence="1" id="KW-1133">Transmembrane helix</keyword>
<dbReference type="GO" id="GO:0016747">
    <property type="term" value="F:acyltransferase activity, transferring groups other than amino-acyl groups"/>
    <property type="evidence" value="ECO:0007669"/>
    <property type="project" value="InterPro"/>
</dbReference>
<keyword evidence="1" id="KW-0812">Transmembrane</keyword>
<dbReference type="Pfam" id="PF01757">
    <property type="entry name" value="Acyl_transf_3"/>
    <property type="match status" value="1"/>
</dbReference>
<keyword evidence="1" id="KW-0472">Membrane</keyword>
<reference evidence="3" key="1">
    <citation type="submission" date="2019-08" db="EMBL/GenBank/DDBJ databases">
        <authorList>
            <person name="Kucharzyk K."/>
            <person name="Murdoch R.W."/>
            <person name="Higgins S."/>
            <person name="Loffler F."/>
        </authorList>
    </citation>
    <scope>NUCLEOTIDE SEQUENCE</scope>
</reference>
<organism evidence="3">
    <name type="scientific">bioreactor metagenome</name>
    <dbReference type="NCBI Taxonomy" id="1076179"/>
    <lineage>
        <taxon>unclassified sequences</taxon>
        <taxon>metagenomes</taxon>
        <taxon>ecological metagenomes</taxon>
    </lineage>
</organism>
<dbReference type="InterPro" id="IPR052734">
    <property type="entry name" value="Nod_factor_acetyltransferase"/>
</dbReference>
<dbReference type="EMBL" id="VSSQ01007438">
    <property type="protein sequence ID" value="MPM35925.1"/>
    <property type="molecule type" value="Genomic_DNA"/>
</dbReference>
<dbReference type="AlphaFoldDB" id="A0A644Z4T5"/>
<evidence type="ECO:0000256" key="1">
    <source>
        <dbReference type="SAM" id="Phobius"/>
    </source>
</evidence>
<feature type="transmembrane region" description="Helical" evidence="1">
    <location>
        <begin position="304"/>
        <end position="328"/>
    </location>
</feature>
<feature type="transmembrane region" description="Helical" evidence="1">
    <location>
        <begin position="234"/>
        <end position="253"/>
    </location>
</feature>
<protein>
    <recommendedName>
        <fullName evidence="2">Acyltransferase 3 domain-containing protein</fullName>
    </recommendedName>
</protein>
<sequence length="353" mass="40947">MKSIAKERDTSFDVLKGILILSVVLGHIRGGVIGRIIYMIHMPGFFLVSGYFFNIKGKEGFDKYFINLCKRIWIPYISYNFFFIILHNFFSKFNLLFEQGPYGFNEIVNRFLDVILFGASEQMAGAFWFLKILFQMSIVYFIIYRYIKKEWIRNIIIFLLILYGQYLSRRQIVLWNNFNSIASGIMFLHIGNLFKRYNNEKKINIIGVAVSLIIFIIAFINGEVLSILDNYYGFKPMLNVLAAIGGTYILLYISKNILNKSNILKYLGMNSIKIMAWHFVGLKLLTVIISLIKSEYSLLASFPVIQHDSIILTIMYLIVSVLFCIIMIKVENNVGKKIKQVSESGFLNEILNF</sequence>
<evidence type="ECO:0000313" key="3">
    <source>
        <dbReference type="EMBL" id="MPM35925.1"/>
    </source>
</evidence>
<feature type="domain" description="Acyltransferase 3" evidence="2">
    <location>
        <begin position="11"/>
        <end position="327"/>
    </location>
</feature>
<dbReference type="PANTHER" id="PTHR37312:SF1">
    <property type="entry name" value="MEMBRANE-BOUND ACYLTRANSFERASE YKRP-RELATED"/>
    <property type="match status" value="1"/>
</dbReference>
<accession>A0A644Z4T5</accession>
<dbReference type="InterPro" id="IPR002656">
    <property type="entry name" value="Acyl_transf_3_dom"/>
</dbReference>
<feature type="transmembrane region" description="Helical" evidence="1">
    <location>
        <begin position="36"/>
        <end position="53"/>
    </location>
</feature>
<feature type="transmembrane region" description="Helical" evidence="1">
    <location>
        <begin position="151"/>
        <end position="168"/>
    </location>
</feature>
<comment type="caution">
    <text evidence="3">The sequence shown here is derived from an EMBL/GenBank/DDBJ whole genome shotgun (WGS) entry which is preliminary data.</text>
</comment>
<feature type="transmembrane region" description="Helical" evidence="1">
    <location>
        <begin position="174"/>
        <end position="194"/>
    </location>
</feature>
<feature type="transmembrane region" description="Helical" evidence="1">
    <location>
        <begin position="12"/>
        <end position="30"/>
    </location>
</feature>
<name>A0A644Z4T5_9ZZZZ</name>
<evidence type="ECO:0000259" key="2">
    <source>
        <dbReference type="Pfam" id="PF01757"/>
    </source>
</evidence>
<proteinExistence type="predicted"/>
<feature type="transmembrane region" description="Helical" evidence="1">
    <location>
        <begin position="126"/>
        <end position="144"/>
    </location>
</feature>
<feature type="transmembrane region" description="Helical" evidence="1">
    <location>
        <begin position="206"/>
        <end position="228"/>
    </location>
</feature>
<feature type="transmembrane region" description="Helical" evidence="1">
    <location>
        <begin position="73"/>
        <end position="90"/>
    </location>
</feature>
<feature type="transmembrane region" description="Helical" evidence="1">
    <location>
        <begin position="274"/>
        <end position="292"/>
    </location>
</feature>